<feature type="region of interest" description="Disordered" evidence="1">
    <location>
        <begin position="1"/>
        <end position="72"/>
    </location>
</feature>
<evidence type="ECO:0000313" key="3">
    <source>
        <dbReference type="Proteomes" id="UP000502508"/>
    </source>
</evidence>
<dbReference type="KEGG" id="pfla:Pflav_030490"/>
<name>A0A6F8XS72_9ACTN</name>
<evidence type="ECO:0000256" key="1">
    <source>
        <dbReference type="SAM" id="MobiDB-lite"/>
    </source>
</evidence>
<keyword evidence="3" id="KW-1185">Reference proteome</keyword>
<dbReference type="EMBL" id="AP022870">
    <property type="protein sequence ID" value="BCB76639.1"/>
    <property type="molecule type" value="Genomic_DNA"/>
</dbReference>
<proteinExistence type="predicted"/>
<dbReference type="Proteomes" id="UP000502508">
    <property type="component" value="Chromosome"/>
</dbReference>
<organism evidence="2 3">
    <name type="scientific">Phytohabitans flavus</name>
    <dbReference type="NCBI Taxonomy" id="1076124"/>
    <lineage>
        <taxon>Bacteria</taxon>
        <taxon>Bacillati</taxon>
        <taxon>Actinomycetota</taxon>
        <taxon>Actinomycetes</taxon>
        <taxon>Micromonosporales</taxon>
        <taxon>Micromonosporaceae</taxon>
    </lineage>
</organism>
<accession>A0A6F8XS72</accession>
<reference evidence="2 3" key="2">
    <citation type="submission" date="2020-03" db="EMBL/GenBank/DDBJ databases">
        <authorList>
            <person name="Ichikawa N."/>
            <person name="Kimura A."/>
            <person name="Kitahashi Y."/>
            <person name="Uohara A."/>
        </authorList>
    </citation>
    <scope>NUCLEOTIDE SEQUENCE [LARGE SCALE GENOMIC DNA]</scope>
    <source>
        <strain evidence="2 3">NBRC 107702</strain>
    </source>
</reference>
<gene>
    <name evidence="2" type="ORF">Pflav_030490</name>
</gene>
<evidence type="ECO:0000313" key="2">
    <source>
        <dbReference type="EMBL" id="BCB76639.1"/>
    </source>
</evidence>
<dbReference type="AlphaFoldDB" id="A0A6F8XS72"/>
<reference evidence="2 3" key="1">
    <citation type="submission" date="2020-03" db="EMBL/GenBank/DDBJ databases">
        <title>Whole genome shotgun sequence of Phytohabitans flavus NBRC 107702.</title>
        <authorList>
            <person name="Komaki H."/>
            <person name="Tamura T."/>
        </authorList>
    </citation>
    <scope>NUCLEOTIDE SEQUENCE [LARGE SCALE GENOMIC DNA]</scope>
    <source>
        <strain evidence="2 3">NBRC 107702</strain>
    </source>
</reference>
<sequence>MEFGLRANVMAVPPANRGPPRPPRKHDRNSNDAPNQPNEQKILHATTPSAHDPAASPVDQGLGGRVGRRVSP</sequence>
<protein>
    <submittedName>
        <fullName evidence="2">Uncharacterized protein</fullName>
    </submittedName>
</protein>